<keyword evidence="2" id="KW-1185">Reference proteome</keyword>
<dbReference type="EMBL" id="OX459963">
    <property type="protein sequence ID" value="CAI9167651.1"/>
    <property type="molecule type" value="Genomic_DNA"/>
</dbReference>
<gene>
    <name evidence="1" type="ORF">MRATA1EN1_LOCUS16613</name>
</gene>
<proteinExistence type="predicted"/>
<protein>
    <submittedName>
        <fullName evidence="1">Uncharacterized protein</fullName>
    </submittedName>
</protein>
<accession>A0ABN8Z3C7</accession>
<organism evidence="1 2">
    <name type="scientific">Rangifer tarandus platyrhynchus</name>
    <name type="common">Svalbard reindeer</name>
    <dbReference type="NCBI Taxonomy" id="3082113"/>
    <lineage>
        <taxon>Eukaryota</taxon>
        <taxon>Metazoa</taxon>
        <taxon>Chordata</taxon>
        <taxon>Craniata</taxon>
        <taxon>Vertebrata</taxon>
        <taxon>Euteleostomi</taxon>
        <taxon>Mammalia</taxon>
        <taxon>Eutheria</taxon>
        <taxon>Laurasiatheria</taxon>
        <taxon>Artiodactyla</taxon>
        <taxon>Ruminantia</taxon>
        <taxon>Pecora</taxon>
        <taxon>Cervidae</taxon>
        <taxon>Odocoileinae</taxon>
        <taxon>Rangifer</taxon>
    </lineage>
</organism>
<reference evidence="1" key="1">
    <citation type="submission" date="2023-04" db="EMBL/GenBank/DDBJ databases">
        <authorList>
            <consortium name="ELIXIR-Norway"/>
        </authorList>
    </citation>
    <scope>NUCLEOTIDE SEQUENCE [LARGE SCALE GENOMIC DNA]</scope>
</reference>
<dbReference type="Proteomes" id="UP001176941">
    <property type="component" value="Chromosome 27"/>
</dbReference>
<name>A0ABN8Z3C7_RANTA</name>
<evidence type="ECO:0000313" key="1">
    <source>
        <dbReference type="EMBL" id="CAI9167651.1"/>
    </source>
</evidence>
<sequence length="153" mass="16375">MPAPPALRAHQSPNPRLDLISSFEGPSPFLSLVRLFFTCIWLISLLEPGNKGTASSHPCWGVSVPRPEACTALLAIIFNARPSEPPESAGRARAHLLPPLAIYLHLAGERIDLLRARGAGLGRGCRPSSRCSSGPGLKCQCGQAGWGGHRRRL</sequence>
<evidence type="ECO:0000313" key="2">
    <source>
        <dbReference type="Proteomes" id="UP001176941"/>
    </source>
</evidence>